<name>A0A1H1YRS0_9PSED</name>
<dbReference type="EMBL" id="LT629751">
    <property type="protein sequence ID" value="SDT23979.1"/>
    <property type="molecule type" value="Genomic_DNA"/>
</dbReference>
<proteinExistence type="predicted"/>
<dbReference type="CDD" id="cd07574">
    <property type="entry name" value="nitrilase_Rim1_like"/>
    <property type="match status" value="1"/>
</dbReference>
<dbReference type="STRING" id="1392877.SAMN05216221_3902"/>
<dbReference type="RefSeq" id="WP_090351486.1">
    <property type="nucleotide sequence ID" value="NZ_LT629751.1"/>
</dbReference>
<protein>
    <submittedName>
        <fullName evidence="2">Predicted amidohydrolase</fullName>
    </submittedName>
</protein>
<dbReference type="Pfam" id="PF00795">
    <property type="entry name" value="CN_hydrolase"/>
    <property type="match status" value="1"/>
</dbReference>
<sequence length="297" mass="32496">MIRVAACQYAIELLEDWEAYAAHLTALCAEAAAQDAQLLLLPEYAGLVLSGQLPPQQRGDLHASIAGIQPLLPRWLELCAALARSLNVYLQPGSLPVRDADGRYRNRAFLFGPEGLLGHQDKLVMTRFERELWQIDGGAGLRVFDTALGRLGILICYDNEFPLLARRLAEAGADLILAPSCTDTEAGFFRVRIGAQARALENQIAVLQAPTVGLAPWSPALDENIGRAALYVPSDYGLPASGVVAESAELCPARSQWLVADLDLEQVRRVRGAGQVFIRRDWPEQFEPARVFLSTPE</sequence>
<dbReference type="PANTHER" id="PTHR23088:SF50">
    <property type="entry name" value="HYDROLASE YHCX"/>
    <property type="match status" value="1"/>
</dbReference>
<evidence type="ECO:0000313" key="2">
    <source>
        <dbReference type="EMBL" id="SDT23979.1"/>
    </source>
</evidence>
<dbReference type="AlphaFoldDB" id="A0A1H1YRS0"/>
<dbReference type="PROSITE" id="PS50263">
    <property type="entry name" value="CN_HYDROLASE"/>
    <property type="match status" value="1"/>
</dbReference>
<keyword evidence="3" id="KW-1185">Reference proteome</keyword>
<dbReference type="InterPro" id="IPR036526">
    <property type="entry name" value="C-N_Hydrolase_sf"/>
</dbReference>
<accession>A0A1H1YRS0</accession>
<reference evidence="3" key="1">
    <citation type="submission" date="2016-10" db="EMBL/GenBank/DDBJ databases">
        <authorList>
            <person name="Varghese N."/>
            <person name="Submissions S."/>
        </authorList>
    </citation>
    <scope>NUCLEOTIDE SEQUENCE [LARGE SCALE GENOMIC DNA]</scope>
    <source>
        <strain evidence="3">KCTC 32247</strain>
    </source>
</reference>
<organism evidence="2 3">
    <name type="scientific">Pseudomonas oryzae</name>
    <dbReference type="NCBI Taxonomy" id="1392877"/>
    <lineage>
        <taxon>Bacteria</taxon>
        <taxon>Pseudomonadati</taxon>
        <taxon>Pseudomonadota</taxon>
        <taxon>Gammaproteobacteria</taxon>
        <taxon>Pseudomonadales</taxon>
        <taxon>Pseudomonadaceae</taxon>
        <taxon>Pseudomonas</taxon>
    </lineage>
</organism>
<feature type="domain" description="CN hydrolase" evidence="1">
    <location>
        <begin position="2"/>
        <end position="264"/>
    </location>
</feature>
<dbReference type="GO" id="GO:0016787">
    <property type="term" value="F:hydrolase activity"/>
    <property type="evidence" value="ECO:0007669"/>
    <property type="project" value="UniProtKB-KW"/>
</dbReference>
<dbReference type="Proteomes" id="UP000243359">
    <property type="component" value="Chromosome I"/>
</dbReference>
<dbReference type="Gene3D" id="3.60.110.10">
    <property type="entry name" value="Carbon-nitrogen hydrolase"/>
    <property type="match status" value="1"/>
</dbReference>
<evidence type="ECO:0000313" key="3">
    <source>
        <dbReference type="Proteomes" id="UP000243359"/>
    </source>
</evidence>
<dbReference type="SUPFAM" id="SSF56317">
    <property type="entry name" value="Carbon-nitrogen hydrolase"/>
    <property type="match status" value="1"/>
</dbReference>
<dbReference type="InterPro" id="IPR003010">
    <property type="entry name" value="C-N_Hydrolase"/>
</dbReference>
<keyword evidence="2" id="KW-0378">Hydrolase</keyword>
<evidence type="ECO:0000259" key="1">
    <source>
        <dbReference type="PROSITE" id="PS50263"/>
    </source>
</evidence>
<dbReference type="PANTHER" id="PTHR23088">
    <property type="entry name" value="NITRILASE-RELATED"/>
    <property type="match status" value="1"/>
</dbReference>
<dbReference type="OrthoDB" id="9811121at2"/>
<gene>
    <name evidence="2" type="ORF">SAMN05216221_3902</name>
</gene>